<evidence type="ECO:0000313" key="2">
    <source>
        <dbReference type="Proteomes" id="UP001589645"/>
    </source>
</evidence>
<sequence>MKERIFTTKEQGRMLVEAGLPISTAIGFRDKYLDSLHSMEDDAGRIGLIEAVTPDISNPVWDVGT</sequence>
<comment type="caution">
    <text evidence="1">The sequence shown here is derived from an EMBL/GenBank/DDBJ whole genome shotgun (WGS) entry which is preliminary data.</text>
</comment>
<proteinExistence type="predicted"/>
<organism evidence="1 2">
    <name type="scientific">Vibrio olivae</name>
    <dbReference type="NCBI Taxonomy" id="1243002"/>
    <lineage>
        <taxon>Bacteria</taxon>
        <taxon>Pseudomonadati</taxon>
        <taxon>Pseudomonadota</taxon>
        <taxon>Gammaproteobacteria</taxon>
        <taxon>Vibrionales</taxon>
        <taxon>Vibrionaceae</taxon>
        <taxon>Vibrio</taxon>
    </lineage>
</organism>
<dbReference type="Proteomes" id="UP001589645">
    <property type="component" value="Unassembled WGS sequence"/>
</dbReference>
<protein>
    <submittedName>
        <fullName evidence="1">Uncharacterized protein</fullName>
    </submittedName>
</protein>
<dbReference type="RefSeq" id="WP_390198113.1">
    <property type="nucleotide sequence ID" value="NZ_JBHMEP010000022.1"/>
</dbReference>
<keyword evidence="2" id="KW-1185">Reference proteome</keyword>
<name>A0ABV5HU64_9VIBR</name>
<dbReference type="EMBL" id="JBHMEP010000022">
    <property type="protein sequence ID" value="MFB9137805.1"/>
    <property type="molecule type" value="Genomic_DNA"/>
</dbReference>
<reference evidence="1 2" key="1">
    <citation type="submission" date="2024-09" db="EMBL/GenBank/DDBJ databases">
        <authorList>
            <person name="Sun Q."/>
            <person name="Mori K."/>
        </authorList>
    </citation>
    <scope>NUCLEOTIDE SEQUENCE [LARGE SCALE GENOMIC DNA]</scope>
    <source>
        <strain evidence="1 2">CECT 8064</strain>
    </source>
</reference>
<accession>A0ABV5HU64</accession>
<feature type="non-terminal residue" evidence="1">
    <location>
        <position position="65"/>
    </location>
</feature>
<gene>
    <name evidence="1" type="ORF">ACFFUV_22920</name>
</gene>
<evidence type="ECO:0000313" key="1">
    <source>
        <dbReference type="EMBL" id="MFB9137805.1"/>
    </source>
</evidence>